<dbReference type="InterPro" id="IPR010796">
    <property type="entry name" value="C2_B9-type_dom"/>
</dbReference>
<dbReference type="EMBL" id="HBHJ01032252">
    <property type="protein sequence ID" value="CAD9710394.1"/>
    <property type="molecule type" value="Transcribed_RNA"/>
</dbReference>
<reference evidence="6" key="1">
    <citation type="submission" date="2021-01" db="EMBL/GenBank/DDBJ databases">
        <authorList>
            <person name="Corre E."/>
            <person name="Pelletier E."/>
            <person name="Niang G."/>
            <person name="Scheremetjew M."/>
            <person name="Finn R."/>
            <person name="Kale V."/>
            <person name="Holt S."/>
            <person name="Cochrane G."/>
            <person name="Meng A."/>
            <person name="Brown T."/>
            <person name="Cohen L."/>
        </authorList>
    </citation>
    <scope>NUCLEOTIDE SEQUENCE</scope>
    <source>
        <strain evidence="6">CCMP1243</strain>
    </source>
</reference>
<dbReference type="PANTHER" id="PTHR12968">
    <property type="entry name" value="B9 DOMAIN-CONTAINING"/>
    <property type="match status" value="1"/>
</dbReference>
<evidence type="ECO:0000313" key="6">
    <source>
        <dbReference type="EMBL" id="CAD9710394.1"/>
    </source>
</evidence>
<dbReference type="GO" id="GO:0036038">
    <property type="term" value="C:MKS complex"/>
    <property type="evidence" value="ECO:0007669"/>
    <property type="project" value="TreeGrafter"/>
</dbReference>
<dbReference type="Pfam" id="PF07162">
    <property type="entry name" value="B9-C2"/>
    <property type="match status" value="1"/>
</dbReference>
<keyword evidence="3" id="KW-0970">Cilium biogenesis/degradation</keyword>
<sequence length="185" mass="20475">MDVHFIGEIKGATGFHFPNLTCRFKVIGCDDTHWRLEAGDMEGFTQIAGQTSLSKVVWNHPLDMHFFADSVETWPSLYLEVWGQDEYGRNTLAAYGQCLLPPTPGDGICLECATWRPEGSLMERIKSLFLGSHPQLQTPEEASLATSRFPLRTESMGTVSLELSVVMSDPLAGGVILPSNHQDPH</sequence>
<dbReference type="PROSITE" id="PS51381">
    <property type="entry name" value="C2_B9"/>
    <property type="match status" value="1"/>
</dbReference>
<keyword evidence="2" id="KW-0963">Cytoplasm</keyword>
<gene>
    <name evidence="6" type="ORF">RMAR1173_LOCUS21387</name>
</gene>
<protein>
    <recommendedName>
        <fullName evidence="7">B9 domain-containing protein 2</fullName>
    </recommendedName>
</protein>
<organism evidence="6">
    <name type="scientific">Rhizochromulina marina</name>
    <dbReference type="NCBI Taxonomy" id="1034831"/>
    <lineage>
        <taxon>Eukaryota</taxon>
        <taxon>Sar</taxon>
        <taxon>Stramenopiles</taxon>
        <taxon>Ochrophyta</taxon>
        <taxon>Dictyochophyceae</taxon>
        <taxon>Rhizochromulinales</taxon>
        <taxon>Rhizochromulina</taxon>
    </lineage>
</organism>
<keyword evidence="4" id="KW-0206">Cytoskeleton</keyword>
<name>A0A7S2SV27_9STRA</name>
<evidence type="ECO:0000256" key="4">
    <source>
        <dbReference type="ARBA" id="ARBA00023212"/>
    </source>
</evidence>
<evidence type="ECO:0008006" key="7">
    <source>
        <dbReference type="Google" id="ProtNLM"/>
    </source>
</evidence>
<evidence type="ECO:0000256" key="2">
    <source>
        <dbReference type="ARBA" id="ARBA00022490"/>
    </source>
</evidence>
<evidence type="ECO:0000256" key="3">
    <source>
        <dbReference type="ARBA" id="ARBA00022794"/>
    </source>
</evidence>
<comment type="subcellular location">
    <subcellularLocation>
        <location evidence="1">Cytoplasm</location>
        <location evidence="1">Cytoskeleton</location>
        <location evidence="1">Cilium basal body</location>
    </subcellularLocation>
</comment>
<dbReference type="GO" id="GO:0060271">
    <property type="term" value="P:cilium assembly"/>
    <property type="evidence" value="ECO:0007669"/>
    <property type="project" value="TreeGrafter"/>
</dbReference>
<dbReference type="AlphaFoldDB" id="A0A7S2SV27"/>
<keyword evidence="5" id="KW-0966">Cell projection</keyword>
<evidence type="ECO:0000256" key="5">
    <source>
        <dbReference type="ARBA" id="ARBA00023273"/>
    </source>
</evidence>
<proteinExistence type="predicted"/>
<evidence type="ECO:0000256" key="1">
    <source>
        <dbReference type="ARBA" id="ARBA00004120"/>
    </source>
</evidence>
<accession>A0A7S2SV27</accession>